<organism evidence="4 5">
    <name type="scientific">Colwellia psychrerythraea</name>
    <name type="common">Vibrio psychroerythus</name>
    <dbReference type="NCBI Taxonomy" id="28229"/>
    <lineage>
        <taxon>Bacteria</taxon>
        <taxon>Pseudomonadati</taxon>
        <taxon>Pseudomonadota</taxon>
        <taxon>Gammaproteobacteria</taxon>
        <taxon>Alteromonadales</taxon>
        <taxon>Colwelliaceae</taxon>
        <taxon>Colwellia</taxon>
    </lineage>
</organism>
<feature type="domain" description="Outer membrane protein beta-barrel" evidence="3">
    <location>
        <begin position="9"/>
        <end position="197"/>
    </location>
</feature>
<proteinExistence type="predicted"/>
<gene>
    <name evidence="4" type="ORF">ND2E_0967</name>
</gene>
<dbReference type="RefSeq" id="WP_033096034.1">
    <property type="nucleotide sequence ID" value="NZ_JQED01000057.1"/>
</dbReference>
<sequence precursor="true">MNKKLPLAFAILALSCTVTANASKESNLYLGAQYSAQELTLLPNRDFQTAGIIAGYQYNQFFSLEARFNTGISGYSSHPFSENGFSDAEYKEDIDSQASLFLKASYPMFYSFNIYALAGMTQSKYEITTISSFTDIEGITTDTYPSLIKLSESGFSYGLGLNYQMTNSFIVFVDYKILPDLMGSSWKSASFGASYSF</sequence>
<dbReference type="Pfam" id="PF13505">
    <property type="entry name" value="OMP_b-brl"/>
    <property type="match status" value="1"/>
</dbReference>
<keyword evidence="1 2" id="KW-0732">Signal</keyword>
<evidence type="ECO:0000256" key="2">
    <source>
        <dbReference type="SAM" id="SignalP"/>
    </source>
</evidence>
<dbReference type="InterPro" id="IPR027385">
    <property type="entry name" value="Beta-barrel_OMP"/>
</dbReference>
<evidence type="ECO:0000313" key="5">
    <source>
        <dbReference type="Proteomes" id="UP000029843"/>
    </source>
</evidence>
<dbReference type="Proteomes" id="UP000029843">
    <property type="component" value="Unassembled WGS sequence"/>
</dbReference>
<accession>A0A099K7P9</accession>
<dbReference type="PATRIC" id="fig|28229.4.peg.4461"/>
<evidence type="ECO:0000313" key="4">
    <source>
        <dbReference type="EMBL" id="KGJ86401.1"/>
    </source>
</evidence>
<evidence type="ECO:0000259" key="3">
    <source>
        <dbReference type="Pfam" id="PF13505"/>
    </source>
</evidence>
<evidence type="ECO:0000256" key="1">
    <source>
        <dbReference type="ARBA" id="ARBA00022729"/>
    </source>
</evidence>
<feature type="chain" id="PRO_5001948621" description="Outer membrane protein beta-barrel domain-containing protein" evidence="2">
    <location>
        <begin position="23"/>
        <end position="197"/>
    </location>
</feature>
<name>A0A099K7P9_COLPS</name>
<dbReference type="Gene3D" id="2.40.160.20">
    <property type="match status" value="1"/>
</dbReference>
<dbReference type="SUPFAM" id="SSF56925">
    <property type="entry name" value="OMPA-like"/>
    <property type="match status" value="1"/>
</dbReference>
<dbReference type="OrthoDB" id="6386495at2"/>
<reference evidence="4 5" key="1">
    <citation type="submission" date="2014-08" db="EMBL/GenBank/DDBJ databases">
        <title>Genomic and Phenotypic Diversity of Colwellia psychrerythraea strains from Disparate Marine Basins.</title>
        <authorList>
            <person name="Techtmann S.M."/>
            <person name="Stelling S.C."/>
            <person name="Utturkar S.M."/>
            <person name="Alshibli N."/>
            <person name="Harris A."/>
            <person name="Brown S.D."/>
            <person name="Hazen T.C."/>
        </authorList>
    </citation>
    <scope>NUCLEOTIDE SEQUENCE [LARGE SCALE GENOMIC DNA]</scope>
    <source>
        <strain evidence="4 5">ND2E</strain>
    </source>
</reference>
<dbReference type="EMBL" id="JQED01000057">
    <property type="protein sequence ID" value="KGJ86401.1"/>
    <property type="molecule type" value="Genomic_DNA"/>
</dbReference>
<comment type="caution">
    <text evidence="4">The sequence shown here is derived from an EMBL/GenBank/DDBJ whole genome shotgun (WGS) entry which is preliminary data.</text>
</comment>
<dbReference type="InterPro" id="IPR011250">
    <property type="entry name" value="OMP/PagP_B-barrel"/>
</dbReference>
<dbReference type="AlphaFoldDB" id="A0A099K7P9"/>
<feature type="signal peptide" evidence="2">
    <location>
        <begin position="1"/>
        <end position="22"/>
    </location>
</feature>
<dbReference type="PROSITE" id="PS51257">
    <property type="entry name" value="PROKAR_LIPOPROTEIN"/>
    <property type="match status" value="1"/>
</dbReference>
<protein>
    <recommendedName>
        <fullName evidence="3">Outer membrane protein beta-barrel domain-containing protein</fullName>
    </recommendedName>
</protein>